<evidence type="ECO:0000313" key="1">
    <source>
        <dbReference type="EMBL" id="KZV55509.1"/>
    </source>
</evidence>
<name>A0A2Z7D7J1_9LAMI</name>
<gene>
    <name evidence="1" type="ORF">F511_34969</name>
</gene>
<protein>
    <submittedName>
        <fullName evidence="1">Uncharacterized protein</fullName>
    </submittedName>
</protein>
<keyword evidence="2" id="KW-1185">Reference proteome</keyword>
<reference evidence="1 2" key="1">
    <citation type="journal article" date="2015" name="Proc. Natl. Acad. Sci. U.S.A.">
        <title>The resurrection genome of Boea hygrometrica: A blueprint for survival of dehydration.</title>
        <authorList>
            <person name="Xiao L."/>
            <person name="Yang G."/>
            <person name="Zhang L."/>
            <person name="Yang X."/>
            <person name="Zhao S."/>
            <person name="Ji Z."/>
            <person name="Zhou Q."/>
            <person name="Hu M."/>
            <person name="Wang Y."/>
            <person name="Chen M."/>
            <person name="Xu Y."/>
            <person name="Jin H."/>
            <person name="Xiao X."/>
            <person name="Hu G."/>
            <person name="Bao F."/>
            <person name="Hu Y."/>
            <person name="Wan P."/>
            <person name="Li L."/>
            <person name="Deng X."/>
            <person name="Kuang T."/>
            <person name="Xiang C."/>
            <person name="Zhu J.K."/>
            <person name="Oliver M.J."/>
            <person name="He Y."/>
        </authorList>
    </citation>
    <scope>NUCLEOTIDE SEQUENCE [LARGE SCALE GENOMIC DNA]</scope>
    <source>
        <strain evidence="2">cv. XS01</strain>
    </source>
</reference>
<sequence length="167" mass="19262">MFEVALDSSPKSLSFHTTFGGCRGLERNLGDTVFRSQNFAGLDLLRFFEKFVGKIRLKDSFELCIEFFGSLPCNGKDPLEDFDYNDPLCNQLYDPQQQELNKYAMREYQNLLRLPFFSNGKDPLEDFDYNDPLCNQLYDPQQQELLESTTAHQPASCLTNNPSFTPQ</sequence>
<dbReference type="EMBL" id="KQ988516">
    <property type="protein sequence ID" value="KZV55509.1"/>
    <property type="molecule type" value="Genomic_DNA"/>
</dbReference>
<organism evidence="1 2">
    <name type="scientific">Dorcoceras hygrometricum</name>
    <dbReference type="NCBI Taxonomy" id="472368"/>
    <lineage>
        <taxon>Eukaryota</taxon>
        <taxon>Viridiplantae</taxon>
        <taxon>Streptophyta</taxon>
        <taxon>Embryophyta</taxon>
        <taxon>Tracheophyta</taxon>
        <taxon>Spermatophyta</taxon>
        <taxon>Magnoliopsida</taxon>
        <taxon>eudicotyledons</taxon>
        <taxon>Gunneridae</taxon>
        <taxon>Pentapetalae</taxon>
        <taxon>asterids</taxon>
        <taxon>lamiids</taxon>
        <taxon>Lamiales</taxon>
        <taxon>Gesneriaceae</taxon>
        <taxon>Didymocarpoideae</taxon>
        <taxon>Trichosporeae</taxon>
        <taxon>Loxocarpinae</taxon>
        <taxon>Dorcoceras</taxon>
    </lineage>
</organism>
<proteinExistence type="predicted"/>
<accession>A0A2Z7D7J1</accession>
<dbReference type="AlphaFoldDB" id="A0A2Z7D7J1"/>
<evidence type="ECO:0000313" key="2">
    <source>
        <dbReference type="Proteomes" id="UP000250235"/>
    </source>
</evidence>
<dbReference type="Proteomes" id="UP000250235">
    <property type="component" value="Unassembled WGS sequence"/>
</dbReference>